<dbReference type="AlphaFoldDB" id="A0A9X3CKU3"/>
<evidence type="ECO:0000256" key="1">
    <source>
        <dbReference type="SAM" id="SignalP"/>
    </source>
</evidence>
<gene>
    <name evidence="2" type="ORF">MD535_04475</name>
</gene>
<evidence type="ECO:0008006" key="4">
    <source>
        <dbReference type="Google" id="ProtNLM"/>
    </source>
</evidence>
<dbReference type="Proteomes" id="UP001155587">
    <property type="component" value="Unassembled WGS sequence"/>
</dbReference>
<evidence type="ECO:0000313" key="3">
    <source>
        <dbReference type="Proteomes" id="UP001155587"/>
    </source>
</evidence>
<dbReference type="RefSeq" id="WP_265673729.1">
    <property type="nucleotide sequence ID" value="NZ_JAKRRY010000003.1"/>
</dbReference>
<dbReference type="EMBL" id="JAKRRY010000003">
    <property type="protein sequence ID" value="MCW8345284.1"/>
    <property type="molecule type" value="Genomic_DNA"/>
</dbReference>
<name>A0A9X3CKU3_9VIBR</name>
<sequence>MMKRCSVLTLSVLSALTFTAQAAEEQTNDPADVTRPQTYLKVDSGAKGKDGLTRLQLNMAGSYTEEIGYLAQLEGDFQTNVDADKKNGKSSDFGMSRVRARYFQVHATGFELLPEVGFSLDYIDYANNWVAKDAGANNTVAVGAVAKVITPFESWVSYPNVAVMRNSYDNGKSGNGWQANWFNSFYLTEKGSYITVNPQYANYENAFGQNEQSLEMMMEGGVPLSSDGSVWGNVTYSEHFFKAGGESRMKHLDGNREVRIGATWFF</sequence>
<organism evidence="2 3">
    <name type="scientific">Vibrio qingdaonensis</name>
    <dbReference type="NCBI Taxonomy" id="2829491"/>
    <lineage>
        <taxon>Bacteria</taxon>
        <taxon>Pseudomonadati</taxon>
        <taxon>Pseudomonadota</taxon>
        <taxon>Gammaproteobacteria</taxon>
        <taxon>Vibrionales</taxon>
        <taxon>Vibrionaceae</taxon>
        <taxon>Vibrio</taxon>
    </lineage>
</organism>
<protein>
    <recommendedName>
        <fullName evidence="4">Porin</fullName>
    </recommendedName>
</protein>
<keyword evidence="1" id="KW-0732">Signal</keyword>
<keyword evidence="3" id="KW-1185">Reference proteome</keyword>
<feature type="signal peptide" evidence="1">
    <location>
        <begin position="1"/>
        <end position="22"/>
    </location>
</feature>
<accession>A0A9X3CKU3</accession>
<reference evidence="2" key="1">
    <citation type="submission" date="2022-02" db="EMBL/GenBank/DDBJ databases">
        <title>Vibrio sp. nov, a new bacterium isolated from seawater.</title>
        <authorList>
            <person name="Yuan Y."/>
        </authorList>
    </citation>
    <scope>NUCLEOTIDE SEQUENCE</scope>
    <source>
        <strain evidence="2">ZSDZ65</strain>
    </source>
</reference>
<evidence type="ECO:0000313" key="2">
    <source>
        <dbReference type="EMBL" id="MCW8345284.1"/>
    </source>
</evidence>
<feature type="chain" id="PRO_5040726092" description="Porin" evidence="1">
    <location>
        <begin position="23"/>
        <end position="266"/>
    </location>
</feature>
<comment type="caution">
    <text evidence="2">The sequence shown here is derived from an EMBL/GenBank/DDBJ whole genome shotgun (WGS) entry which is preliminary data.</text>
</comment>
<proteinExistence type="predicted"/>